<keyword evidence="2" id="KW-0067">ATP-binding</keyword>
<accession>A0A8H3ASD0</accession>
<dbReference type="InterPro" id="IPR043129">
    <property type="entry name" value="ATPase_NBD"/>
</dbReference>
<evidence type="ECO:0000256" key="2">
    <source>
        <dbReference type="ARBA" id="ARBA00022840"/>
    </source>
</evidence>
<dbReference type="Proteomes" id="UP000663853">
    <property type="component" value="Unassembled WGS sequence"/>
</dbReference>
<sequence length="77" mass="8632">MAHGMDKNKAEESVLIVYDLGGGTFDVSLLKVNRGIFKVLATAGNLHLGREDFDNRVIQYMASKYKCETSMTVKYNK</sequence>
<organism evidence="3 4">
    <name type="scientific">Rhizoctonia solani</name>
    <dbReference type="NCBI Taxonomy" id="456999"/>
    <lineage>
        <taxon>Eukaryota</taxon>
        <taxon>Fungi</taxon>
        <taxon>Dikarya</taxon>
        <taxon>Basidiomycota</taxon>
        <taxon>Agaricomycotina</taxon>
        <taxon>Agaricomycetes</taxon>
        <taxon>Cantharellales</taxon>
        <taxon>Ceratobasidiaceae</taxon>
        <taxon>Rhizoctonia</taxon>
    </lineage>
</organism>
<dbReference type="PROSITE" id="PS00329">
    <property type="entry name" value="HSP70_2"/>
    <property type="match status" value="1"/>
</dbReference>
<gene>
    <name evidence="3" type="ORF">RDB_LOCUS30515</name>
</gene>
<dbReference type="InterPro" id="IPR013126">
    <property type="entry name" value="Hsp_70_fam"/>
</dbReference>
<evidence type="ECO:0000313" key="4">
    <source>
        <dbReference type="Proteomes" id="UP000663853"/>
    </source>
</evidence>
<keyword evidence="1" id="KW-0547">Nucleotide-binding</keyword>
<dbReference type="GO" id="GO:0140662">
    <property type="term" value="F:ATP-dependent protein folding chaperone"/>
    <property type="evidence" value="ECO:0007669"/>
    <property type="project" value="InterPro"/>
</dbReference>
<dbReference type="InterPro" id="IPR018181">
    <property type="entry name" value="Heat_shock_70_CS"/>
</dbReference>
<evidence type="ECO:0000256" key="1">
    <source>
        <dbReference type="ARBA" id="ARBA00022741"/>
    </source>
</evidence>
<protein>
    <submittedName>
        <fullName evidence="3">Uncharacterized protein</fullName>
    </submittedName>
</protein>
<comment type="caution">
    <text evidence="3">The sequence shown here is derived from an EMBL/GenBank/DDBJ whole genome shotgun (WGS) entry which is preliminary data.</text>
</comment>
<name>A0A8H3ASD0_9AGAM</name>
<proteinExistence type="predicted"/>
<dbReference type="Gene3D" id="3.30.420.40">
    <property type="match status" value="1"/>
</dbReference>
<dbReference type="SUPFAM" id="SSF53067">
    <property type="entry name" value="Actin-like ATPase domain"/>
    <property type="match status" value="1"/>
</dbReference>
<reference evidence="3" key="1">
    <citation type="submission" date="2021-01" db="EMBL/GenBank/DDBJ databases">
        <authorList>
            <person name="Kaushik A."/>
        </authorList>
    </citation>
    <scope>NUCLEOTIDE SEQUENCE</scope>
    <source>
        <strain evidence="3">AG6-10EEA</strain>
    </source>
</reference>
<dbReference type="Gene3D" id="3.90.640.10">
    <property type="entry name" value="Actin, Chain A, domain 4"/>
    <property type="match status" value="1"/>
</dbReference>
<dbReference type="GO" id="GO:0005524">
    <property type="term" value="F:ATP binding"/>
    <property type="evidence" value="ECO:0007669"/>
    <property type="project" value="UniProtKB-KW"/>
</dbReference>
<dbReference type="PANTHER" id="PTHR19375">
    <property type="entry name" value="HEAT SHOCK PROTEIN 70KDA"/>
    <property type="match status" value="1"/>
</dbReference>
<dbReference type="EMBL" id="CAJMXA010000577">
    <property type="protein sequence ID" value="CAE6436285.1"/>
    <property type="molecule type" value="Genomic_DNA"/>
</dbReference>
<dbReference type="Pfam" id="PF00012">
    <property type="entry name" value="HSP70"/>
    <property type="match status" value="1"/>
</dbReference>
<dbReference type="AlphaFoldDB" id="A0A8H3ASD0"/>
<evidence type="ECO:0000313" key="3">
    <source>
        <dbReference type="EMBL" id="CAE6436285.1"/>
    </source>
</evidence>